<dbReference type="PANTHER" id="PTHR38588:SF1">
    <property type="entry name" value="BLL0334 PROTEIN"/>
    <property type="match status" value="1"/>
</dbReference>
<dbReference type="CDD" id="cd07823">
    <property type="entry name" value="SRPBCC_5"/>
    <property type="match status" value="1"/>
</dbReference>
<gene>
    <name evidence="1" type="ORF">GCM10022212_19650</name>
</gene>
<dbReference type="InterPro" id="IPR023393">
    <property type="entry name" value="START-like_dom_sf"/>
</dbReference>
<dbReference type="EMBL" id="BAAAZE010000008">
    <property type="protein sequence ID" value="GAA4022502.1"/>
    <property type="molecule type" value="Genomic_DNA"/>
</dbReference>
<dbReference type="RefSeq" id="WP_344763125.1">
    <property type="nucleotide sequence ID" value="NZ_BAAAZE010000008.1"/>
</dbReference>
<comment type="caution">
    <text evidence="1">The sequence shown here is derived from an EMBL/GenBank/DDBJ whole genome shotgun (WGS) entry which is preliminary data.</text>
</comment>
<accession>A0ABP7T855</accession>
<organism evidence="1 2">
    <name type="scientific">Actimicrobium antarcticum</name>
    <dbReference type="NCBI Taxonomy" id="1051899"/>
    <lineage>
        <taxon>Bacteria</taxon>
        <taxon>Pseudomonadati</taxon>
        <taxon>Pseudomonadota</taxon>
        <taxon>Betaproteobacteria</taxon>
        <taxon>Burkholderiales</taxon>
        <taxon>Oxalobacteraceae</taxon>
        <taxon>Actimicrobium</taxon>
    </lineage>
</organism>
<keyword evidence="2" id="KW-1185">Reference proteome</keyword>
<name>A0ABP7T855_9BURK</name>
<evidence type="ECO:0000313" key="2">
    <source>
        <dbReference type="Proteomes" id="UP001501353"/>
    </source>
</evidence>
<dbReference type="PANTHER" id="PTHR38588">
    <property type="entry name" value="BLL0334 PROTEIN"/>
    <property type="match status" value="1"/>
</dbReference>
<evidence type="ECO:0008006" key="3">
    <source>
        <dbReference type="Google" id="ProtNLM"/>
    </source>
</evidence>
<dbReference type="Gene3D" id="3.30.530.20">
    <property type="match status" value="1"/>
</dbReference>
<reference evidence="2" key="1">
    <citation type="journal article" date="2019" name="Int. J. Syst. Evol. Microbiol.">
        <title>The Global Catalogue of Microorganisms (GCM) 10K type strain sequencing project: providing services to taxonomists for standard genome sequencing and annotation.</title>
        <authorList>
            <consortium name="The Broad Institute Genomics Platform"/>
            <consortium name="The Broad Institute Genome Sequencing Center for Infectious Disease"/>
            <person name="Wu L."/>
            <person name="Ma J."/>
        </authorList>
    </citation>
    <scope>NUCLEOTIDE SEQUENCE [LARGE SCALE GENOMIC DNA]</scope>
    <source>
        <strain evidence="2">JCM 16673</strain>
    </source>
</reference>
<proteinExistence type="predicted"/>
<sequence length="188" mass="20029">MKVEIEKVFPMPCNATTAWTFLQNIESVGNCMPGAKITERIDENNYRGTVSIKVGPASMSFKGTIEVKQVDEANRMLRLIGKGSDTTGTSGASMDLEATVKATGDTCELVGKSEVAMTGKAAAFGGRMMNTVAEQILKQFAANFALQVAALQSEQVAPVPVDTSLNGLALGWAIVRDWFRGLFSAKSA</sequence>
<dbReference type="InterPro" id="IPR010419">
    <property type="entry name" value="CO_DH_gsu"/>
</dbReference>
<dbReference type="Pfam" id="PF06240">
    <property type="entry name" value="COXG"/>
    <property type="match status" value="1"/>
</dbReference>
<evidence type="ECO:0000313" key="1">
    <source>
        <dbReference type="EMBL" id="GAA4022502.1"/>
    </source>
</evidence>
<dbReference type="SUPFAM" id="SSF55961">
    <property type="entry name" value="Bet v1-like"/>
    <property type="match status" value="1"/>
</dbReference>
<dbReference type="Proteomes" id="UP001501353">
    <property type="component" value="Unassembled WGS sequence"/>
</dbReference>
<protein>
    <recommendedName>
        <fullName evidence="3">Carbon monoxide dehydrogenase</fullName>
    </recommendedName>
</protein>